<dbReference type="InterPro" id="IPR016181">
    <property type="entry name" value="Acyl_CoA_acyltransferase"/>
</dbReference>
<reference evidence="14" key="1">
    <citation type="journal article" date="2015" name="BMC Genomics">
        <title>Genomic and transcriptomic analysis of the endophytic fungus Pestalotiopsis fici reveals its lifestyle and high potential for synthesis of natural products.</title>
        <authorList>
            <person name="Wang X."/>
            <person name="Zhang X."/>
            <person name="Liu L."/>
            <person name="Xiang M."/>
            <person name="Wang W."/>
            <person name="Sun X."/>
            <person name="Che Y."/>
            <person name="Guo L."/>
            <person name="Liu G."/>
            <person name="Guo L."/>
            <person name="Wang C."/>
            <person name="Yin W.B."/>
            <person name="Stadler M."/>
            <person name="Zhang X."/>
            <person name="Liu X."/>
        </authorList>
    </citation>
    <scope>NUCLEOTIDE SEQUENCE [LARGE SCALE GENOMIC DNA]</scope>
    <source>
        <strain evidence="14">W106-1 / CGMCC3.15140</strain>
    </source>
</reference>
<dbReference type="PRINTS" id="PR01041">
    <property type="entry name" value="TRNASYNTHMET"/>
</dbReference>
<gene>
    <name evidence="13" type="ORF">PFICI_12066</name>
</gene>
<evidence type="ECO:0000256" key="9">
    <source>
        <dbReference type="ARBA" id="ARBA00068817"/>
    </source>
</evidence>
<keyword evidence="5 10" id="KW-0067">ATP-binding</keyword>
<evidence type="ECO:0000256" key="8">
    <source>
        <dbReference type="ARBA" id="ARBA00047364"/>
    </source>
</evidence>
<sequence>MVIADVLKRWELLKPRRALLCTGTDEHGLKVQQAADFQDVPPKTLCDTNSEIFKDLARKANISNDHFIRTTDPEHREAVEYFWRRLQENGHIYETKHAGWYCVSDETYYPENMITKQVHPHTGKTFMASIETGNAVEWTEEKNYHFRLTAFKEKLLEFFRENPNWVTPPSRMREVVNWVENNLEDLSVSRPASRLQWGIPVPDDPSQTIYVWIDALVNYITYAGYPRWTPGKENRGGWPADVHVIGKDIMRFHCIYWPALLMALDLPLPKRILTHGHWLMDAKKMSKSVGNVVNPFFAIDRWGVDTMRYYLMYNGAMANDSSYSNEGVVESYKKGLQSTTGNFLNRITKPNKWDVSEAVREIYRNMLELDIKSPRAQAFARLTDAHQELVDSLAESVGQDFDNGAPKAALRKIMHFLGESNKYMTEAAPWNLSNNGERDYTRLVHCIYLCAESMRVAAILLQPFIPEKAAEILDRLGVDSKKRTLEYAKRGRDGEYGTPKCKTNQSMTQQKTSENEIQRAHCDFDTKGVARSAIREATASDRLSLEEEYENQISWRTSADKLTFIVCKPLSDGGHKVSAGVADANEHMVGDINLFLTPWEDDEEQDDEARGSRQRLCVGEVDIMIAAPTDRGRGMGKAAVSTFLWFIKKNMGAILAEYASSLEDGGVLEIKELLVRINASNEGSKALFKGLGFEQRGEVNYFGEIELVLKDFQGERGVSEVQEYRELPFDRSGLAA</sequence>
<evidence type="ECO:0000256" key="10">
    <source>
        <dbReference type="RuleBase" id="RU363039"/>
    </source>
</evidence>
<dbReference type="NCBIfam" id="TIGR00398">
    <property type="entry name" value="metG"/>
    <property type="match status" value="1"/>
</dbReference>
<keyword evidence="3 10" id="KW-0436">Ligase</keyword>
<dbReference type="InterPro" id="IPR041872">
    <property type="entry name" value="Anticodon_Met"/>
</dbReference>
<dbReference type="InterPro" id="IPR009080">
    <property type="entry name" value="tRNAsynth_Ia_anticodon-bd"/>
</dbReference>
<comment type="similarity">
    <text evidence="1 10">Belongs to the class-I aminoacyl-tRNA synthetase family.</text>
</comment>
<dbReference type="RefSeq" id="XP_007838838.1">
    <property type="nucleotide sequence ID" value="XM_007840647.1"/>
</dbReference>
<dbReference type="InterPro" id="IPR000182">
    <property type="entry name" value="GNAT_dom"/>
</dbReference>
<dbReference type="InterPro" id="IPR023457">
    <property type="entry name" value="Met-tRNA_synth_2"/>
</dbReference>
<dbReference type="Gene3D" id="3.40.50.620">
    <property type="entry name" value="HUPs"/>
    <property type="match status" value="1"/>
</dbReference>
<keyword evidence="6 10" id="KW-0648">Protein biosynthesis</keyword>
<feature type="domain" description="N-acetyltransferase" evidence="12">
    <location>
        <begin position="532"/>
        <end position="714"/>
    </location>
</feature>
<evidence type="ECO:0000256" key="5">
    <source>
        <dbReference type="ARBA" id="ARBA00022840"/>
    </source>
</evidence>
<dbReference type="eggNOG" id="KOG0436">
    <property type="taxonomic scope" value="Eukaryota"/>
</dbReference>
<dbReference type="eggNOG" id="KOG4135">
    <property type="taxonomic scope" value="Eukaryota"/>
</dbReference>
<accession>W3WS83</accession>
<evidence type="ECO:0000313" key="13">
    <source>
        <dbReference type="EMBL" id="ETS76679.1"/>
    </source>
</evidence>
<dbReference type="Gene3D" id="2.170.220.10">
    <property type="match status" value="1"/>
</dbReference>
<dbReference type="OMA" id="MDTQAFC"/>
<keyword evidence="7 10" id="KW-0030">Aminoacyl-tRNA synthetase</keyword>
<name>W3WS83_PESFW</name>
<dbReference type="HOGENOM" id="CLU_009710_5_2_1"/>
<dbReference type="GeneID" id="19277079"/>
<dbReference type="InterPro" id="IPR033911">
    <property type="entry name" value="MetRS_core"/>
</dbReference>
<dbReference type="GO" id="GO:0004825">
    <property type="term" value="F:methionine-tRNA ligase activity"/>
    <property type="evidence" value="ECO:0007669"/>
    <property type="project" value="UniProtKB-EC"/>
</dbReference>
<dbReference type="KEGG" id="pfy:PFICI_12066"/>
<proteinExistence type="inferred from homology"/>
<dbReference type="GO" id="GO:0005739">
    <property type="term" value="C:mitochondrion"/>
    <property type="evidence" value="ECO:0007669"/>
    <property type="project" value="UniProtKB-ARBA"/>
</dbReference>
<evidence type="ECO:0000256" key="1">
    <source>
        <dbReference type="ARBA" id="ARBA00005594"/>
    </source>
</evidence>
<evidence type="ECO:0000256" key="3">
    <source>
        <dbReference type="ARBA" id="ARBA00022598"/>
    </source>
</evidence>
<dbReference type="AlphaFoldDB" id="W3WS83"/>
<dbReference type="InterPro" id="IPR014729">
    <property type="entry name" value="Rossmann-like_a/b/a_fold"/>
</dbReference>
<dbReference type="Proteomes" id="UP000030651">
    <property type="component" value="Unassembled WGS sequence"/>
</dbReference>
<dbReference type="InParanoid" id="W3WS83"/>
<dbReference type="PROSITE" id="PS51186">
    <property type="entry name" value="GNAT"/>
    <property type="match status" value="1"/>
</dbReference>
<dbReference type="CDD" id="cd00814">
    <property type="entry name" value="MetRS_core"/>
    <property type="match status" value="1"/>
</dbReference>
<evidence type="ECO:0000256" key="11">
    <source>
        <dbReference type="SAM" id="MobiDB-lite"/>
    </source>
</evidence>
<dbReference type="Gene3D" id="3.40.630.30">
    <property type="match status" value="1"/>
</dbReference>
<evidence type="ECO:0000256" key="2">
    <source>
        <dbReference type="ARBA" id="ARBA00012838"/>
    </source>
</evidence>
<dbReference type="PANTHER" id="PTHR43326">
    <property type="entry name" value="METHIONYL-TRNA SYNTHETASE"/>
    <property type="match status" value="1"/>
</dbReference>
<dbReference type="GO" id="GO:0005524">
    <property type="term" value="F:ATP binding"/>
    <property type="evidence" value="ECO:0007669"/>
    <property type="project" value="UniProtKB-KW"/>
</dbReference>
<evidence type="ECO:0000256" key="4">
    <source>
        <dbReference type="ARBA" id="ARBA00022741"/>
    </source>
</evidence>
<dbReference type="Gene3D" id="1.10.730.10">
    <property type="entry name" value="Isoleucyl-tRNA Synthetase, Domain 1"/>
    <property type="match status" value="1"/>
</dbReference>
<evidence type="ECO:0000256" key="6">
    <source>
        <dbReference type="ARBA" id="ARBA00022917"/>
    </source>
</evidence>
<dbReference type="EC" id="6.1.1.10" evidence="2"/>
<dbReference type="Pfam" id="PF19303">
    <property type="entry name" value="Anticodon_3"/>
    <property type="match status" value="1"/>
</dbReference>
<dbReference type="SUPFAM" id="SSF55729">
    <property type="entry name" value="Acyl-CoA N-acyltransferases (Nat)"/>
    <property type="match status" value="1"/>
</dbReference>
<feature type="compositionally biased region" description="Polar residues" evidence="11">
    <location>
        <begin position="501"/>
        <end position="512"/>
    </location>
</feature>
<dbReference type="GO" id="GO:0016747">
    <property type="term" value="F:acyltransferase activity, transferring groups other than amino-acyl groups"/>
    <property type="evidence" value="ECO:0007669"/>
    <property type="project" value="InterPro"/>
</dbReference>
<evidence type="ECO:0000256" key="7">
    <source>
        <dbReference type="ARBA" id="ARBA00023146"/>
    </source>
</evidence>
<dbReference type="InterPro" id="IPR015413">
    <property type="entry name" value="Methionyl/Leucyl_tRNA_Synth"/>
</dbReference>
<dbReference type="EMBL" id="KI912117">
    <property type="protein sequence ID" value="ETS76679.1"/>
    <property type="molecule type" value="Genomic_DNA"/>
</dbReference>
<dbReference type="OrthoDB" id="24670at2759"/>
<dbReference type="Pfam" id="PF09334">
    <property type="entry name" value="tRNA-synt_1g"/>
    <property type="match status" value="1"/>
</dbReference>
<feature type="region of interest" description="Disordered" evidence="11">
    <location>
        <begin position="496"/>
        <end position="516"/>
    </location>
</feature>
<evidence type="ECO:0000259" key="12">
    <source>
        <dbReference type="PROSITE" id="PS51186"/>
    </source>
</evidence>
<dbReference type="SUPFAM" id="SSF52374">
    <property type="entry name" value="Nucleotidylyl transferase"/>
    <property type="match status" value="1"/>
</dbReference>
<keyword evidence="14" id="KW-1185">Reference proteome</keyword>
<keyword evidence="4 10" id="KW-0547">Nucleotide-binding</keyword>
<comment type="catalytic activity">
    <reaction evidence="8">
        <text>tRNA(Met) + L-methionine + ATP = L-methionyl-tRNA(Met) + AMP + diphosphate</text>
        <dbReference type="Rhea" id="RHEA:13481"/>
        <dbReference type="Rhea" id="RHEA-COMP:9667"/>
        <dbReference type="Rhea" id="RHEA-COMP:9698"/>
        <dbReference type="ChEBI" id="CHEBI:30616"/>
        <dbReference type="ChEBI" id="CHEBI:33019"/>
        <dbReference type="ChEBI" id="CHEBI:57844"/>
        <dbReference type="ChEBI" id="CHEBI:78442"/>
        <dbReference type="ChEBI" id="CHEBI:78530"/>
        <dbReference type="ChEBI" id="CHEBI:456215"/>
        <dbReference type="EC" id="6.1.1.10"/>
    </reaction>
</comment>
<evidence type="ECO:0000313" key="14">
    <source>
        <dbReference type="Proteomes" id="UP000030651"/>
    </source>
</evidence>
<dbReference type="GO" id="GO:0006431">
    <property type="term" value="P:methionyl-tRNA aminoacylation"/>
    <property type="evidence" value="ECO:0007669"/>
    <property type="project" value="InterPro"/>
</dbReference>
<dbReference type="FunCoup" id="W3WS83">
    <property type="interactions" value="554"/>
</dbReference>
<protein>
    <recommendedName>
        <fullName evidence="9">Probable methionine--tRNA ligase, mitochondrial</fullName>
        <ecNumber evidence="2">6.1.1.10</ecNumber>
    </recommendedName>
</protein>
<dbReference type="InterPro" id="IPR014758">
    <property type="entry name" value="Met-tRNA_synth"/>
</dbReference>
<dbReference type="SUPFAM" id="SSF47323">
    <property type="entry name" value="Anticodon-binding domain of a subclass of class I aminoacyl-tRNA synthetases"/>
    <property type="match status" value="1"/>
</dbReference>
<organism evidence="13 14">
    <name type="scientific">Pestalotiopsis fici (strain W106-1 / CGMCC3.15140)</name>
    <dbReference type="NCBI Taxonomy" id="1229662"/>
    <lineage>
        <taxon>Eukaryota</taxon>
        <taxon>Fungi</taxon>
        <taxon>Dikarya</taxon>
        <taxon>Ascomycota</taxon>
        <taxon>Pezizomycotina</taxon>
        <taxon>Sordariomycetes</taxon>
        <taxon>Xylariomycetidae</taxon>
        <taxon>Amphisphaeriales</taxon>
        <taxon>Sporocadaceae</taxon>
        <taxon>Pestalotiopsis</taxon>
    </lineage>
</organism>
<dbReference type="PANTHER" id="PTHR43326:SF1">
    <property type="entry name" value="METHIONINE--TRNA LIGASE, MITOCHONDRIAL"/>
    <property type="match status" value="1"/>
</dbReference>
<dbReference type="STRING" id="1229662.W3WS83"/>
<dbReference type="FunFam" id="2.170.220.10:FF:000001">
    <property type="entry name" value="methionine--tRNA ligase, mitochondrial"/>
    <property type="match status" value="1"/>
</dbReference>